<feature type="compositionally biased region" description="Basic and acidic residues" evidence="3">
    <location>
        <begin position="203"/>
        <end position="220"/>
    </location>
</feature>
<reference evidence="5" key="2">
    <citation type="submission" date="2022-01" db="EMBL/GenBank/DDBJ databases">
        <authorList>
            <person name="Yamashiro T."/>
            <person name="Shiraishi A."/>
            <person name="Satake H."/>
            <person name="Nakayama K."/>
        </authorList>
    </citation>
    <scope>NUCLEOTIDE SEQUENCE</scope>
</reference>
<evidence type="ECO:0000259" key="4">
    <source>
        <dbReference type="Pfam" id="PF08263"/>
    </source>
</evidence>
<proteinExistence type="predicted"/>
<dbReference type="Proteomes" id="UP001151760">
    <property type="component" value="Unassembled WGS sequence"/>
</dbReference>
<evidence type="ECO:0000256" key="3">
    <source>
        <dbReference type="SAM" id="MobiDB-lite"/>
    </source>
</evidence>
<evidence type="ECO:0000256" key="1">
    <source>
        <dbReference type="ARBA" id="ARBA00022614"/>
    </source>
</evidence>
<comment type="caution">
    <text evidence="5">The sequence shown here is derived from an EMBL/GenBank/DDBJ whole genome shotgun (WGS) entry which is preliminary data.</text>
</comment>
<reference evidence="5" key="1">
    <citation type="journal article" date="2022" name="Int. J. Mol. Sci.">
        <title>Draft Genome of Tanacetum Coccineum: Genomic Comparison of Closely Related Tanacetum-Family Plants.</title>
        <authorList>
            <person name="Yamashiro T."/>
            <person name="Shiraishi A."/>
            <person name="Nakayama K."/>
            <person name="Satake H."/>
        </authorList>
    </citation>
    <scope>NUCLEOTIDE SEQUENCE</scope>
</reference>
<dbReference type="InterPro" id="IPR032675">
    <property type="entry name" value="LRR_dom_sf"/>
</dbReference>
<organism evidence="5 6">
    <name type="scientific">Tanacetum coccineum</name>
    <dbReference type="NCBI Taxonomy" id="301880"/>
    <lineage>
        <taxon>Eukaryota</taxon>
        <taxon>Viridiplantae</taxon>
        <taxon>Streptophyta</taxon>
        <taxon>Embryophyta</taxon>
        <taxon>Tracheophyta</taxon>
        <taxon>Spermatophyta</taxon>
        <taxon>Magnoliopsida</taxon>
        <taxon>eudicotyledons</taxon>
        <taxon>Gunneridae</taxon>
        <taxon>Pentapetalae</taxon>
        <taxon>asterids</taxon>
        <taxon>campanulids</taxon>
        <taxon>Asterales</taxon>
        <taxon>Asteraceae</taxon>
        <taxon>Asteroideae</taxon>
        <taxon>Anthemideae</taxon>
        <taxon>Anthemidinae</taxon>
        <taxon>Tanacetum</taxon>
    </lineage>
</organism>
<dbReference type="EMBL" id="BQNB010016778">
    <property type="protein sequence ID" value="GJT55679.1"/>
    <property type="molecule type" value="Genomic_DNA"/>
</dbReference>
<accession>A0ABQ5EXQ3</accession>
<dbReference type="SUPFAM" id="SSF52058">
    <property type="entry name" value="L domain-like"/>
    <property type="match status" value="1"/>
</dbReference>
<gene>
    <name evidence="5" type="ORF">Tco_0990733</name>
</gene>
<evidence type="ECO:0000313" key="6">
    <source>
        <dbReference type="Proteomes" id="UP001151760"/>
    </source>
</evidence>
<dbReference type="Gene3D" id="3.80.10.10">
    <property type="entry name" value="Ribonuclease Inhibitor"/>
    <property type="match status" value="1"/>
</dbReference>
<keyword evidence="2" id="KW-0677">Repeat</keyword>
<sequence length="244" mass="28184">MGLFHLCSSDDVLCMDGERQTLVEFKHGLIDKVHRLASWVVGKESDYFRWTVIVCDNITHHVHRIHLPGLNGHCEDYYNIDKEREKASKQRLRGNLSSSLLHLKQLRHLDLNFLDLLNNAFEVSLHHLSCPYERNSMAVLDLGNNHLSGVIPECWEKLQALSFLKAERYRKETHRASLKFTRESHPIPPNSHATSSTKGSGYHQKDRKPSQNDKTEHGMEKTVQSQMPKSESILKNQQSNRSRN</sequence>
<keyword evidence="1" id="KW-0433">Leucine-rich repeat</keyword>
<feature type="compositionally biased region" description="Polar residues" evidence="3">
    <location>
        <begin position="222"/>
        <end position="244"/>
    </location>
</feature>
<dbReference type="PANTHER" id="PTHR48058:SF28">
    <property type="entry name" value="OS04G0122000 PROTEIN"/>
    <property type="match status" value="1"/>
</dbReference>
<evidence type="ECO:0000256" key="2">
    <source>
        <dbReference type="ARBA" id="ARBA00022737"/>
    </source>
</evidence>
<protein>
    <submittedName>
        <fullName evidence="5">Leucine-rich repeat protein</fullName>
    </submittedName>
</protein>
<evidence type="ECO:0000313" key="5">
    <source>
        <dbReference type="EMBL" id="GJT55679.1"/>
    </source>
</evidence>
<keyword evidence="6" id="KW-1185">Reference proteome</keyword>
<dbReference type="Pfam" id="PF08263">
    <property type="entry name" value="LRRNT_2"/>
    <property type="match status" value="1"/>
</dbReference>
<name>A0ABQ5EXQ3_9ASTR</name>
<feature type="domain" description="Leucine-rich repeat-containing N-terminal plant-type" evidence="4">
    <location>
        <begin position="16"/>
        <end position="56"/>
    </location>
</feature>
<dbReference type="PANTHER" id="PTHR48058">
    <property type="entry name" value="LRR RECEPTOR-LIKE SERINE/THREONINE-PROTEIN KINASE FLS2-RELATED"/>
    <property type="match status" value="1"/>
</dbReference>
<dbReference type="InterPro" id="IPR013210">
    <property type="entry name" value="LRR_N_plant-typ"/>
</dbReference>
<feature type="region of interest" description="Disordered" evidence="3">
    <location>
        <begin position="176"/>
        <end position="244"/>
    </location>
</feature>